<keyword evidence="1" id="KW-0732">Signal</keyword>
<dbReference type="EMBL" id="JAMZMM010000317">
    <property type="protein sequence ID" value="MCP2731353.1"/>
    <property type="molecule type" value="Genomic_DNA"/>
</dbReference>
<proteinExistence type="predicted"/>
<dbReference type="InterPro" id="IPR014756">
    <property type="entry name" value="Ig_E-set"/>
</dbReference>
<dbReference type="RefSeq" id="WP_254014094.1">
    <property type="nucleotide sequence ID" value="NZ_JAMZMM010000317.1"/>
</dbReference>
<sequence length="150" mass="16164">MNIKRLILPAIALLGITAFQIAATARSLDPSEAEVDAQLQAVIKAQGDEGYQLAFPRTLGKLERGVQAPKTVFLNGNREYSFVAVCNRDCNDVDIIVKDMNGTVVASDVANYAIAIVPFVPGSEGRYEVNVKIKGCSVRNCDFGLGVFVK</sequence>
<evidence type="ECO:0008006" key="4">
    <source>
        <dbReference type="Google" id="ProtNLM"/>
    </source>
</evidence>
<evidence type="ECO:0000256" key="1">
    <source>
        <dbReference type="SAM" id="SignalP"/>
    </source>
</evidence>
<protein>
    <recommendedName>
        <fullName evidence="4">DUF3244 domain-containing protein</fullName>
    </recommendedName>
</protein>
<dbReference type="AlphaFoldDB" id="A0AAE3KR66"/>
<name>A0AAE3KR66_9CYAN</name>
<dbReference type="Proteomes" id="UP001204953">
    <property type="component" value="Unassembled WGS sequence"/>
</dbReference>
<organism evidence="2 3">
    <name type="scientific">Limnofasciculus baicalensis BBK-W-15</name>
    <dbReference type="NCBI Taxonomy" id="2699891"/>
    <lineage>
        <taxon>Bacteria</taxon>
        <taxon>Bacillati</taxon>
        <taxon>Cyanobacteriota</taxon>
        <taxon>Cyanophyceae</taxon>
        <taxon>Coleofasciculales</taxon>
        <taxon>Coleofasciculaceae</taxon>
        <taxon>Limnofasciculus</taxon>
        <taxon>Limnofasciculus baicalensis</taxon>
    </lineage>
</organism>
<dbReference type="SUPFAM" id="SSF81296">
    <property type="entry name" value="E set domains"/>
    <property type="match status" value="1"/>
</dbReference>
<accession>A0AAE3KR66</accession>
<feature type="signal peptide" evidence="1">
    <location>
        <begin position="1"/>
        <end position="22"/>
    </location>
</feature>
<reference evidence="2" key="1">
    <citation type="submission" date="2022-06" db="EMBL/GenBank/DDBJ databases">
        <title>New cyanobacteria of genus Symplocastrum in benthos of Lake Baikal.</title>
        <authorList>
            <person name="Sorokovikova E."/>
            <person name="Tikhonova I."/>
            <person name="Krasnopeev A."/>
            <person name="Evseev P."/>
            <person name="Gladkikh A."/>
            <person name="Belykh O."/>
        </authorList>
    </citation>
    <scope>NUCLEOTIDE SEQUENCE</scope>
    <source>
        <strain evidence="2">BBK-W-15</strain>
    </source>
</reference>
<feature type="chain" id="PRO_5042157008" description="DUF3244 domain-containing protein" evidence="1">
    <location>
        <begin position="23"/>
        <end position="150"/>
    </location>
</feature>
<comment type="caution">
    <text evidence="2">The sequence shown here is derived from an EMBL/GenBank/DDBJ whole genome shotgun (WGS) entry which is preliminary data.</text>
</comment>
<evidence type="ECO:0000313" key="3">
    <source>
        <dbReference type="Proteomes" id="UP001204953"/>
    </source>
</evidence>
<evidence type="ECO:0000313" key="2">
    <source>
        <dbReference type="EMBL" id="MCP2731353.1"/>
    </source>
</evidence>
<gene>
    <name evidence="2" type="ORF">NJ959_23280</name>
</gene>
<keyword evidence="3" id="KW-1185">Reference proteome</keyword>